<dbReference type="Proteomes" id="UP000799324">
    <property type="component" value="Unassembled WGS sequence"/>
</dbReference>
<reference evidence="1" key="1">
    <citation type="journal article" date="2020" name="Stud. Mycol.">
        <title>101 Dothideomycetes genomes: a test case for predicting lifestyles and emergence of pathogens.</title>
        <authorList>
            <person name="Haridas S."/>
            <person name="Albert R."/>
            <person name="Binder M."/>
            <person name="Bloem J."/>
            <person name="Labutti K."/>
            <person name="Salamov A."/>
            <person name="Andreopoulos B."/>
            <person name="Baker S."/>
            <person name="Barry K."/>
            <person name="Bills G."/>
            <person name="Bluhm B."/>
            <person name="Cannon C."/>
            <person name="Castanera R."/>
            <person name="Culley D."/>
            <person name="Daum C."/>
            <person name="Ezra D."/>
            <person name="Gonzalez J."/>
            <person name="Henrissat B."/>
            <person name="Kuo A."/>
            <person name="Liang C."/>
            <person name="Lipzen A."/>
            <person name="Lutzoni F."/>
            <person name="Magnuson J."/>
            <person name="Mondo S."/>
            <person name="Nolan M."/>
            <person name="Ohm R."/>
            <person name="Pangilinan J."/>
            <person name="Park H.-J."/>
            <person name="Ramirez L."/>
            <person name="Alfaro M."/>
            <person name="Sun H."/>
            <person name="Tritt A."/>
            <person name="Yoshinaga Y."/>
            <person name="Zwiers L.-H."/>
            <person name="Turgeon B."/>
            <person name="Goodwin S."/>
            <person name="Spatafora J."/>
            <person name="Crous P."/>
            <person name="Grigoriev I."/>
        </authorList>
    </citation>
    <scope>NUCLEOTIDE SEQUENCE</scope>
    <source>
        <strain evidence="1">CBS 122681</strain>
    </source>
</reference>
<keyword evidence="2" id="KW-1185">Reference proteome</keyword>
<gene>
    <name evidence="1" type="ORF">K491DRAFT_714844</name>
</gene>
<protein>
    <submittedName>
        <fullName evidence="1">Uncharacterized protein</fullName>
    </submittedName>
</protein>
<dbReference type="EMBL" id="MU004330">
    <property type="protein sequence ID" value="KAF2656952.1"/>
    <property type="molecule type" value="Genomic_DNA"/>
</dbReference>
<evidence type="ECO:0000313" key="1">
    <source>
        <dbReference type="EMBL" id="KAF2656952.1"/>
    </source>
</evidence>
<name>A0A6A6TBD6_9PLEO</name>
<accession>A0A6A6TBD6</accession>
<sequence length="249" mass="28016">MRLSLLLIEIFEACGPNPHDKPQASNWKYGMKAPLSNRKGPLVPVAEGYAMDNYTELQQLRRELDWVRNVPGRADLQASLQCDIEILEFRIGEEYKNQREEAILKLGPPACVDSLVRAVLDRWALNNADNARWRDPEHLRILQIAFGDDALGRCWCQEDVQGPAAAFCGCHMSIDDEEVITVTLLDDGICSRIPIVCIRPSRITPAKGRQAVRRRKNVLHVEECDCPTQISDGGDDEQVLLCIEDVGKI</sequence>
<evidence type="ECO:0000313" key="2">
    <source>
        <dbReference type="Proteomes" id="UP000799324"/>
    </source>
</evidence>
<proteinExistence type="predicted"/>
<dbReference type="AlphaFoldDB" id="A0A6A6TBD6"/>
<organism evidence="1 2">
    <name type="scientific">Lophiostoma macrostomum CBS 122681</name>
    <dbReference type="NCBI Taxonomy" id="1314788"/>
    <lineage>
        <taxon>Eukaryota</taxon>
        <taxon>Fungi</taxon>
        <taxon>Dikarya</taxon>
        <taxon>Ascomycota</taxon>
        <taxon>Pezizomycotina</taxon>
        <taxon>Dothideomycetes</taxon>
        <taxon>Pleosporomycetidae</taxon>
        <taxon>Pleosporales</taxon>
        <taxon>Lophiostomataceae</taxon>
        <taxon>Lophiostoma</taxon>
    </lineage>
</organism>